<comment type="subcellular location">
    <subcellularLocation>
        <location evidence="1">Cell membrane</location>
        <topology evidence="1">Multi-pass membrane protein</topology>
    </subcellularLocation>
</comment>
<dbReference type="InterPro" id="IPR011701">
    <property type="entry name" value="MFS"/>
</dbReference>
<evidence type="ECO:0000256" key="3">
    <source>
        <dbReference type="ARBA" id="ARBA00022475"/>
    </source>
</evidence>
<dbReference type="Pfam" id="PF07690">
    <property type="entry name" value="MFS_1"/>
    <property type="match status" value="1"/>
</dbReference>
<dbReference type="InterPro" id="IPR020846">
    <property type="entry name" value="MFS_dom"/>
</dbReference>
<keyword evidence="3" id="KW-1003">Cell membrane</keyword>
<evidence type="ECO:0000256" key="5">
    <source>
        <dbReference type="ARBA" id="ARBA00022989"/>
    </source>
</evidence>
<keyword evidence="5 7" id="KW-1133">Transmembrane helix</keyword>
<feature type="domain" description="Major facilitator superfamily (MFS) profile" evidence="8">
    <location>
        <begin position="29"/>
        <end position="487"/>
    </location>
</feature>
<keyword evidence="10" id="KW-1185">Reference proteome</keyword>
<dbReference type="CDD" id="cd17321">
    <property type="entry name" value="MFS_MMR_MDR_like"/>
    <property type="match status" value="1"/>
</dbReference>
<evidence type="ECO:0000256" key="1">
    <source>
        <dbReference type="ARBA" id="ARBA00004651"/>
    </source>
</evidence>
<dbReference type="InterPro" id="IPR005829">
    <property type="entry name" value="Sugar_transporter_CS"/>
</dbReference>
<dbReference type="PROSITE" id="PS00216">
    <property type="entry name" value="SUGAR_TRANSPORT_1"/>
    <property type="match status" value="1"/>
</dbReference>
<feature type="transmembrane region" description="Helical" evidence="7">
    <location>
        <begin position="285"/>
        <end position="308"/>
    </location>
</feature>
<evidence type="ECO:0000256" key="2">
    <source>
        <dbReference type="ARBA" id="ARBA00022448"/>
    </source>
</evidence>
<sequence>MTTTFDRGAPAPDKTDQGRRGSHALRWWVLAILGVAQLMVVLDATVVNIALPAAQRDLGFSDGDRQWVVTGYALAFGSLLLLGGRLSDLFGRRNTFIIGLIGFAGASAVGGAATSFEMLVAARVGQGIFGALLAPAALSLLTVTFTEPGERAKAFGIFGAVAGAGGAIGLLLGGMLTEWANWRWVMFVNLAFAAVALVGAVLLLAKHVVAERPKLDIPGTVVVTAALFGIVYGFSHAESTSWTNPVTLAFLIGGAVLLAVFVWLETKVANPLLPLRIVLDRTRGGSFLTVFIMGIGMFAIFLFLTYYMQLSMGYSPIKTGLAFLPMVAAMVVSSTMVPSLVLPKVGPKIVMAGGFLIAAGGMAWLTQIGLDTGYSSHILPALILLGLGLGGAMSTAFQGATSGVHHEDAGVASAMINTSQQVGGSIGTALLSTIAASAATDYLSTRTPDPLTVAQSAVESYTTSFWWATAIFVAGAVITAVLMPNTVPEPSEGEPVLAH</sequence>
<feature type="transmembrane region" description="Helical" evidence="7">
    <location>
        <begin position="157"/>
        <end position="176"/>
    </location>
</feature>
<dbReference type="Proteomes" id="UP000694257">
    <property type="component" value="Chromosome"/>
</dbReference>
<proteinExistence type="predicted"/>
<feature type="transmembrane region" description="Helical" evidence="7">
    <location>
        <begin position="66"/>
        <end position="84"/>
    </location>
</feature>
<keyword evidence="4 7" id="KW-0812">Transmembrane</keyword>
<feature type="transmembrane region" description="Helical" evidence="7">
    <location>
        <begin position="217"/>
        <end position="234"/>
    </location>
</feature>
<feature type="transmembrane region" description="Helical" evidence="7">
    <location>
        <begin position="378"/>
        <end position="397"/>
    </location>
</feature>
<evidence type="ECO:0000313" key="10">
    <source>
        <dbReference type="Proteomes" id="UP000694257"/>
    </source>
</evidence>
<feature type="transmembrane region" description="Helical" evidence="7">
    <location>
        <begin position="349"/>
        <end position="366"/>
    </location>
</feature>
<evidence type="ECO:0000256" key="6">
    <source>
        <dbReference type="ARBA" id="ARBA00023136"/>
    </source>
</evidence>
<evidence type="ECO:0000313" key="9">
    <source>
        <dbReference type="EMBL" id="QXN90122.1"/>
    </source>
</evidence>
<name>A0ABX8RMH2_NOCIO</name>
<feature type="transmembrane region" description="Helical" evidence="7">
    <location>
        <begin position="320"/>
        <end position="342"/>
    </location>
</feature>
<feature type="transmembrane region" description="Helical" evidence="7">
    <location>
        <begin position="182"/>
        <end position="205"/>
    </location>
</feature>
<protein>
    <submittedName>
        <fullName evidence="9">MFS transporter</fullName>
    </submittedName>
</protein>
<feature type="transmembrane region" description="Helical" evidence="7">
    <location>
        <begin position="27"/>
        <end position="54"/>
    </location>
</feature>
<feature type="transmembrane region" description="Helical" evidence="7">
    <location>
        <begin position="96"/>
        <end position="116"/>
    </location>
</feature>
<evidence type="ECO:0000256" key="4">
    <source>
        <dbReference type="ARBA" id="ARBA00022692"/>
    </source>
</evidence>
<keyword evidence="6 7" id="KW-0472">Membrane</keyword>
<dbReference type="PANTHER" id="PTHR42718:SF46">
    <property type="entry name" value="BLR6921 PROTEIN"/>
    <property type="match status" value="1"/>
</dbReference>
<evidence type="ECO:0000259" key="8">
    <source>
        <dbReference type="PROSITE" id="PS50850"/>
    </source>
</evidence>
<accession>A0ABX8RMH2</accession>
<dbReference type="PANTHER" id="PTHR42718">
    <property type="entry name" value="MAJOR FACILITATOR SUPERFAMILY MULTIDRUG TRANSPORTER MFSC"/>
    <property type="match status" value="1"/>
</dbReference>
<reference evidence="9 10" key="1">
    <citation type="submission" date="2021-07" db="EMBL/GenBank/DDBJ databases">
        <title>Whole Genome Sequence of Nocardia Iowensis.</title>
        <authorList>
            <person name="Lamm A."/>
            <person name="Collins-Fairclough A.M."/>
            <person name="Bunk B."/>
            <person name="Sproer C."/>
        </authorList>
    </citation>
    <scope>NUCLEOTIDE SEQUENCE [LARGE SCALE GENOMIC DNA]</scope>
    <source>
        <strain evidence="9 10">NRRL 5646</strain>
    </source>
</reference>
<dbReference type="PROSITE" id="PS50850">
    <property type="entry name" value="MFS"/>
    <property type="match status" value="1"/>
</dbReference>
<gene>
    <name evidence="9" type="ORF">KV110_32560</name>
</gene>
<feature type="transmembrane region" description="Helical" evidence="7">
    <location>
        <begin position="465"/>
        <end position="483"/>
    </location>
</feature>
<keyword evidence="2" id="KW-0813">Transport</keyword>
<organism evidence="9 10">
    <name type="scientific">Nocardia iowensis</name>
    <dbReference type="NCBI Taxonomy" id="204891"/>
    <lineage>
        <taxon>Bacteria</taxon>
        <taxon>Bacillati</taxon>
        <taxon>Actinomycetota</taxon>
        <taxon>Actinomycetes</taxon>
        <taxon>Mycobacteriales</taxon>
        <taxon>Nocardiaceae</taxon>
        <taxon>Nocardia</taxon>
    </lineage>
</organism>
<feature type="transmembrane region" description="Helical" evidence="7">
    <location>
        <begin position="246"/>
        <end position="264"/>
    </location>
</feature>
<dbReference type="RefSeq" id="WP_218470994.1">
    <property type="nucleotide sequence ID" value="NZ_BAABJN010000006.1"/>
</dbReference>
<dbReference type="EMBL" id="CP078145">
    <property type="protein sequence ID" value="QXN90122.1"/>
    <property type="molecule type" value="Genomic_DNA"/>
</dbReference>
<evidence type="ECO:0000256" key="7">
    <source>
        <dbReference type="SAM" id="Phobius"/>
    </source>
</evidence>
<feature type="transmembrane region" description="Helical" evidence="7">
    <location>
        <begin position="128"/>
        <end position="145"/>
    </location>
</feature>